<evidence type="ECO:0000313" key="2">
    <source>
        <dbReference type="Proteomes" id="UP000427769"/>
    </source>
</evidence>
<reference evidence="1 2" key="1">
    <citation type="submission" date="2019-11" db="EMBL/GenBank/DDBJ databases">
        <title>Comparative genomics of hydrocarbon-degrading Desulfosarcina strains.</title>
        <authorList>
            <person name="Watanabe M."/>
            <person name="Kojima H."/>
            <person name="Fukui M."/>
        </authorList>
    </citation>
    <scope>NUCLEOTIDE SEQUENCE [LARGE SCALE GENOMIC DNA]</scope>
    <source>
        <strain evidence="1 2">PP31</strain>
    </source>
</reference>
<sequence>MMGEVSTQALKSWNTGPKFSEFNWNIGIEFHALSRHNWVRPKHDPFVSEHLH</sequence>
<evidence type="ECO:0000313" key="1">
    <source>
        <dbReference type="EMBL" id="BBO74609.1"/>
    </source>
</evidence>
<keyword evidence="2" id="KW-1185">Reference proteome</keyword>
<accession>A0A5K7Z2W8</accession>
<dbReference type="EMBL" id="AP021875">
    <property type="protein sequence ID" value="BBO74609.1"/>
    <property type="molecule type" value="Genomic_DNA"/>
</dbReference>
<dbReference type="Proteomes" id="UP000427769">
    <property type="component" value="Chromosome"/>
</dbReference>
<protein>
    <submittedName>
        <fullName evidence="1">Uncharacterized protein</fullName>
    </submittedName>
</protein>
<gene>
    <name evidence="1" type="ORF">DSCW_20260</name>
</gene>
<name>A0A5K7Z2W8_9BACT</name>
<organism evidence="1 2">
    <name type="scientific">Desulfosarcina widdelii</name>
    <dbReference type="NCBI Taxonomy" id="947919"/>
    <lineage>
        <taxon>Bacteria</taxon>
        <taxon>Pseudomonadati</taxon>
        <taxon>Thermodesulfobacteriota</taxon>
        <taxon>Desulfobacteria</taxon>
        <taxon>Desulfobacterales</taxon>
        <taxon>Desulfosarcinaceae</taxon>
        <taxon>Desulfosarcina</taxon>
    </lineage>
</organism>
<dbReference type="AlphaFoldDB" id="A0A5K7Z2W8"/>
<proteinExistence type="predicted"/>
<dbReference type="KEGG" id="dwd:DSCW_20260"/>